<dbReference type="InterPro" id="IPR002694">
    <property type="entry name" value="Znf_CHC2"/>
</dbReference>
<feature type="compositionally biased region" description="Polar residues" evidence="1">
    <location>
        <begin position="91"/>
        <end position="115"/>
    </location>
</feature>
<feature type="compositionally biased region" description="Low complexity" evidence="1">
    <location>
        <begin position="30"/>
        <end position="41"/>
    </location>
</feature>
<reference evidence="3 4" key="1">
    <citation type="submission" date="2018-06" db="EMBL/GenBank/DDBJ databases">
        <authorList>
            <consortium name="Pathogen Informatics"/>
            <person name="Doyle S."/>
        </authorList>
    </citation>
    <scope>NUCLEOTIDE SEQUENCE [LARGE SCALE GENOMIC DNA]</scope>
    <source>
        <strain evidence="3 4">NCTC12877</strain>
    </source>
</reference>
<feature type="region of interest" description="Disordered" evidence="1">
    <location>
        <begin position="30"/>
        <end position="129"/>
    </location>
</feature>
<dbReference type="Gene3D" id="3.90.580.10">
    <property type="entry name" value="Zinc finger, CHC2-type domain"/>
    <property type="match status" value="1"/>
</dbReference>
<dbReference type="GO" id="GO:0006260">
    <property type="term" value="P:DNA replication"/>
    <property type="evidence" value="ECO:0007669"/>
    <property type="project" value="InterPro"/>
</dbReference>
<dbReference type="AlphaFoldDB" id="A0A378QXN7"/>
<dbReference type="GO" id="GO:0003677">
    <property type="term" value="F:DNA binding"/>
    <property type="evidence" value="ECO:0007669"/>
    <property type="project" value="InterPro"/>
</dbReference>
<dbReference type="GO" id="GO:0003899">
    <property type="term" value="F:DNA-directed RNA polymerase activity"/>
    <property type="evidence" value="ECO:0007669"/>
    <property type="project" value="InterPro"/>
</dbReference>
<evidence type="ECO:0000313" key="3">
    <source>
        <dbReference type="EMBL" id="STZ07237.1"/>
    </source>
</evidence>
<evidence type="ECO:0000259" key="2">
    <source>
        <dbReference type="Pfam" id="PF01807"/>
    </source>
</evidence>
<accession>A0A378QXN7</accession>
<dbReference type="Pfam" id="PF01807">
    <property type="entry name" value="Zn_ribbon_DnaG"/>
    <property type="match status" value="1"/>
</dbReference>
<feature type="compositionally biased region" description="Low complexity" evidence="1">
    <location>
        <begin position="60"/>
        <end position="81"/>
    </location>
</feature>
<dbReference type="EMBL" id="UGQB01000004">
    <property type="protein sequence ID" value="STZ07237.1"/>
    <property type="molecule type" value="Genomic_DNA"/>
</dbReference>
<dbReference type="STRING" id="1122244.GCA_000426885_02463"/>
<dbReference type="SUPFAM" id="SSF57783">
    <property type="entry name" value="Zinc beta-ribbon"/>
    <property type="match status" value="1"/>
</dbReference>
<evidence type="ECO:0000256" key="1">
    <source>
        <dbReference type="SAM" id="MobiDB-lite"/>
    </source>
</evidence>
<keyword evidence="4" id="KW-1185">Reference proteome</keyword>
<protein>
    <submittedName>
        <fullName evidence="3">DNA primase</fullName>
    </submittedName>
</protein>
<sequence length="190" mass="21051">MPALTQKPCMLAIHFNPHPTEYFLCKRTTPTKNTQTTTPNPQKRHTSPATLSKRAGNGGNTTNPQNTAQNATTTQNRRANNSEYQPHHQNRPSVHQNRQNARPNAQSAGGQTSLATAPHAPNQRQKANLARLPDPYSFYSRYLTVKGGGLWRLAVCPFHDDTRPSLSLNMQHGGYICHTCGAKSVLYEPL</sequence>
<name>A0A378QXN7_9GAMM</name>
<dbReference type="Proteomes" id="UP000254065">
    <property type="component" value="Unassembled WGS sequence"/>
</dbReference>
<evidence type="ECO:0000313" key="4">
    <source>
        <dbReference type="Proteomes" id="UP000254065"/>
    </source>
</evidence>
<proteinExistence type="predicted"/>
<feature type="domain" description="Zinc finger CHC2-type" evidence="2">
    <location>
        <begin position="143"/>
        <end position="183"/>
    </location>
</feature>
<dbReference type="InterPro" id="IPR036977">
    <property type="entry name" value="DNA_primase_Znf_CHC2"/>
</dbReference>
<organism evidence="3 4">
    <name type="scientific">Moraxella caprae</name>
    <dbReference type="NCBI Taxonomy" id="90240"/>
    <lineage>
        <taxon>Bacteria</taxon>
        <taxon>Pseudomonadati</taxon>
        <taxon>Pseudomonadota</taxon>
        <taxon>Gammaproteobacteria</taxon>
        <taxon>Moraxellales</taxon>
        <taxon>Moraxellaceae</taxon>
        <taxon>Moraxella</taxon>
    </lineage>
</organism>
<gene>
    <name evidence="3" type="ORF">NCTC12877_00198</name>
</gene>
<dbReference type="GO" id="GO:0008270">
    <property type="term" value="F:zinc ion binding"/>
    <property type="evidence" value="ECO:0007669"/>
    <property type="project" value="InterPro"/>
</dbReference>